<keyword evidence="1" id="KW-0238">DNA-binding</keyword>
<dbReference type="GO" id="GO:0006310">
    <property type="term" value="P:DNA recombination"/>
    <property type="evidence" value="ECO:0007669"/>
    <property type="project" value="UniProtKB-KW"/>
</dbReference>
<evidence type="ECO:0000259" key="4">
    <source>
        <dbReference type="PROSITE" id="PS51898"/>
    </source>
</evidence>
<dbReference type="GO" id="GO:0003677">
    <property type="term" value="F:DNA binding"/>
    <property type="evidence" value="ECO:0007669"/>
    <property type="project" value="UniProtKB-KW"/>
</dbReference>
<dbReference type="InterPro" id="IPR011010">
    <property type="entry name" value="DNA_brk_join_enz"/>
</dbReference>
<feature type="domain" description="Tyr recombinase" evidence="4">
    <location>
        <begin position="187"/>
        <end position="360"/>
    </location>
</feature>
<comment type="caution">
    <text evidence="5">The sequence shown here is derived from an EMBL/GenBank/DDBJ whole genome shotgun (WGS) entry which is preliminary data.</text>
</comment>
<evidence type="ECO:0000313" key="5">
    <source>
        <dbReference type="EMBL" id="MBC8588047.1"/>
    </source>
</evidence>
<feature type="region of interest" description="Disordered" evidence="3">
    <location>
        <begin position="1"/>
        <end position="20"/>
    </location>
</feature>
<dbReference type="InterPro" id="IPR013762">
    <property type="entry name" value="Integrase-like_cat_sf"/>
</dbReference>
<dbReference type="PANTHER" id="PTHR30349">
    <property type="entry name" value="PHAGE INTEGRASE-RELATED"/>
    <property type="match status" value="1"/>
</dbReference>
<protein>
    <submittedName>
        <fullName evidence="5">Site-specific integrase</fullName>
    </submittedName>
</protein>
<proteinExistence type="predicted"/>
<evidence type="ECO:0000256" key="1">
    <source>
        <dbReference type="ARBA" id="ARBA00023125"/>
    </source>
</evidence>
<keyword evidence="2" id="KW-0233">DNA recombination</keyword>
<name>A0A926EV22_9FIRM</name>
<dbReference type="InterPro" id="IPR050090">
    <property type="entry name" value="Tyrosine_recombinase_XerCD"/>
</dbReference>
<dbReference type="SUPFAM" id="SSF56349">
    <property type="entry name" value="DNA breaking-rejoining enzymes"/>
    <property type="match status" value="1"/>
</dbReference>
<dbReference type="Gene3D" id="1.10.150.130">
    <property type="match status" value="1"/>
</dbReference>
<dbReference type="Proteomes" id="UP000601171">
    <property type="component" value="Unassembled WGS sequence"/>
</dbReference>
<evidence type="ECO:0000313" key="6">
    <source>
        <dbReference type="Proteomes" id="UP000601171"/>
    </source>
</evidence>
<dbReference type="InterPro" id="IPR010998">
    <property type="entry name" value="Integrase_recombinase_N"/>
</dbReference>
<dbReference type="GO" id="GO:0015074">
    <property type="term" value="P:DNA integration"/>
    <property type="evidence" value="ECO:0007669"/>
    <property type="project" value="InterPro"/>
</dbReference>
<dbReference type="InterPro" id="IPR002104">
    <property type="entry name" value="Integrase_catalytic"/>
</dbReference>
<dbReference type="EMBL" id="JACRTG010000018">
    <property type="protein sequence ID" value="MBC8588047.1"/>
    <property type="molecule type" value="Genomic_DNA"/>
</dbReference>
<organism evidence="5 6">
    <name type="scientific">Paratissierella segnis</name>
    <dbReference type="NCBI Taxonomy" id="2763679"/>
    <lineage>
        <taxon>Bacteria</taxon>
        <taxon>Bacillati</taxon>
        <taxon>Bacillota</taxon>
        <taxon>Tissierellia</taxon>
        <taxon>Tissierellales</taxon>
        <taxon>Tissierellaceae</taxon>
        <taxon>Paratissierella</taxon>
    </lineage>
</organism>
<dbReference type="Pfam" id="PF00589">
    <property type="entry name" value="Phage_integrase"/>
    <property type="match status" value="1"/>
</dbReference>
<accession>A0A926EV22</accession>
<sequence length="363" mass="42351">MSKKKKKYKRKNGSGSVYRLSGNRRKPWVAVKTVGWMEGENEGDASVQKRKIIGYFEKEDEAMLALLTYKEKPYVTIVDEKTTVKELYDMLYKESEKEGLSKSSLDILKASYKAIETLKGEPLFDLTSMDFQFIIDSIIEDPNQKSSFSKLNKIKSLINKMYNILIMHQVTQVNHAQFISLRGKKEGDVPPFPEKDIQTLFKNDKNRIAKSSLILAYTGLRISEFLELRKFLNVDLKRMLIVGGNKTEAGKDRAIAIHPYIQRYVEYFFNEFPESEYLFSRNGEKVTPDYYRRYYHNQLVEDLKLSNLNPHSFRHTAASKMKMAGMDDKAITDMIGHTSIDFTDKRYVEVDEKYLHEQMRKVK</sequence>
<dbReference type="RefSeq" id="WP_262429499.1">
    <property type="nucleotide sequence ID" value="NZ_JACRTG010000018.1"/>
</dbReference>
<keyword evidence="6" id="KW-1185">Reference proteome</keyword>
<dbReference type="CDD" id="cd00397">
    <property type="entry name" value="DNA_BRE_C"/>
    <property type="match status" value="1"/>
</dbReference>
<dbReference type="AlphaFoldDB" id="A0A926EV22"/>
<dbReference type="PROSITE" id="PS51898">
    <property type="entry name" value="TYR_RECOMBINASE"/>
    <property type="match status" value="1"/>
</dbReference>
<dbReference type="Gene3D" id="1.10.443.10">
    <property type="entry name" value="Intergrase catalytic core"/>
    <property type="match status" value="1"/>
</dbReference>
<evidence type="ECO:0000256" key="2">
    <source>
        <dbReference type="ARBA" id="ARBA00023172"/>
    </source>
</evidence>
<feature type="compositionally biased region" description="Basic residues" evidence="3">
    <location>
        <begin position="1"/>
        <end position="12"/>
    </location>
</feature>
<reference evidence="5" key="1">
    <citation type="submission" date="2020-08" db="EMBL/GenBank/DDBJ databases">
        <title>Genome public.</title>
        <authorList>
            <person name="Liu C."/>
            <person name="Sun Q."/>
        </authorList>
    </citation>
    <scope>NUCLEOTIDE SEQUENCE</scope>
    <source>
        <strain evidence="5">BX21</strain>
    </source>
</reference>
<evidence type="ECO:0000256" key="3">
    <source>
        <dbReference type="SAM" id="MobiDB-lite"/>
    </source>
</evidence>
<gene>
    <name evidence="5" type="ORF">H8707_07335</name>
</gene>